<sequence>MARSAVPTQMIILPIKEEIQIDNLSTKEGQAWSQVLDIIERWTGFRRLYWGRHVEKTGEVHLHIVRDSLHQHYALLASHDWQVIVQNLVILGVDSATALTVRHAMISEFSPNPKSLGNGAPVTGTAIYLTSDPAGWEKTWALWTSIVSTVPGCIGVTGGWMVEPVEGTLHGSYIVYVGWDSIAVHDSYHHTKHFRQRAIILREHNTGFREYGHVAFAHSRSRREANL</sequence>
<comment type="caution">
    <text evidence="1">The sequence shown here is derived from an EMBL/GenBank/DDBJ whole genome shotgun (WGS) entry which is preliminary data.</text>
</comment>
<dbReference type="OrthoDB" id="3830579at2759"/>
<organism evidence="1 2">
    <name type="scientific">Penicillium angulare</name>
    <dbReference type="NCBI Taxonomy" id="116970"/>
    <lineage>
        <taxon>Eukaryota</taxon>
        <taxon>Fungi</taxon>
        <taxon>Dikarya</taxon>
        <taxon>Ascomycota</taxon>
        <taxon>Pezizomycotina</taxon>
        <taxon>Eurotiomycetes</taxon>
        <taxon>Eurotiomycetidae</taxon>
        <taxon>Eurotiales</taxon>
        <taxon>Aspergillaceae</taxon>
        <taxon>Penicillium</taxon>
    </lineage>
</organism>
<dbReference type="EMBL" id="JAPQKH010000003">
    <property type="protein sequence ID" value="KAJ5109373.1"/>
    <property type="molecule type" value="Genomic_DNA"/>
</dbReference>
<keyword evidence="2" id="KW-1185">Reference proteome</keyword>
<reference evidence="1" key="2">
    <citation type="journal article" date="2023" name="IMA Fungus">
        <title>Comparative genomic study of the Penicillium genus elucidates a diverse pangenome and 15 lateral gene transfer events.</title>
        <authorList>
            <person name="Petersen C."/>
            <person name="Sorensen T."/>
            <person name="Nielsen M.R."/>
            <person name="Sondergaard T.E."/>
            <person name="Sorensen J.L."/>
            <person name="Fitzpatrick D.A."/>
            <person name="Frisvad J.C."/>
            <person name="Nielsen K.L."/>
        </authorList>
    </citation>
    <scope>NUCLEOTIDE SEQUENCE</scope>
    <source>
        <strain evidence="1">IBT 30069</strain>
    </source>
</reference>
<evidence type="ECO:0008006" key="3">
    <source>
        <dbReference type="Google" id="ProtNLM"/>
    </source>
</evidence>
<reference evidence="1" key="1">
    <citation type="submission" date="2022-11" db="EMBL/GenBank/DDBJ databases">
        <authorList>
            <person name="Petersen C."/>
        </authorList>
    </citation>
    <scope>NUCLEOTIDE SEQUENCE</scope>
    <source>
        <strain evidence="1">IBT 30069</strain>
    </source>
</reference>
<name>A0A9W9FZM9_9EURO</name>
<gene>
    <name evidence="1" type="ORF">N7456_006048</name>
</gene>
<accession>A0A9W9FZM9</accession>
<dbReference type="Proteomes" id="UP001149165">
    <property type="component" value="Unassembled WGS sequence"/>
</dbReference>
<proteinExistence type="predicted"/>
<dbReference type="AlphaFoldDB" id="A0A9W9FZM9"/>
<evidence type="ECO:0000313" key="1">
    <source>
        <dbReference type="EMBL" id="KAJ5109373.1"/>
    </source>
</evidence>
<dbReference type="Gene3D" id="3.30.70.100">
    <property type="match status" value="2"/>
</dbReference>
<evidence type="ECO:0000313" key="2">
    <source>
        <dbReference type="Proteomes" id="UP001149165"/>
    </source>
</evidence>
<protein>
    <recommendedName>
        <fullName evidence="3">ABM domain-containing protein</fullName>
    </recommendedName>
</protein>